<name>A0ABV5GT17_9FLAO</name>
<dbReference type="EMBL" id="JBHMEY010000094">
    <property type="protein sequence ID" value="MFB9098522.1"/>
    <property type="molecule type" value="Genomic_DNA"/>
</dbReference>
<reference evidence="7 8" key="1">
    <citation type="submission" date="2024-09" db="EMBL/GenBank/DDBJ databases">
        <authorList>
            <person name="Sun Q."/>
            <person name="Mori K."/>
        </authorList>
    </citation>
    <scope>NUCLEOTIDE SEQUENCE [LARGE SCALE GENOMIC DNA]</scope>
    <source>
        <strain evidence="7 8">CECT 7955</strain>
    </source>
</reference>
<feature type="transmembrane region" description="Helical" evidence="5">
    <location>
        <begin position="341"/>
        <end position="373"/>
    </location>
</feature>
<feature type="transmembrane region" description="Helical" evidence="5">
    <location>
        <begin position="128"/>
        <end position="148"/>
    </location>
</feature>
<feature type="domain" description="SLC26A/SulP transporter" evidence="6">
    <location>
        <begin position="21"/>
        <end position="400"/>
    </location>
</feature>
<feature type="transmembrane region" description="Helical" evidence="5">
    <location>
        <begin position="21"/>
        <end position="42"/>
    </location>
</feature>
<organism evidence="7 8">
    <name type="scientific">Flavobacterium jumunjinense</name>
    <dbReference type="NCBI Taxonomy" id="998845"/>
    <lineage>
        <taxon>Bacteria</taxon>
        <taxon>Pseudomonadati</taxon>
        <taxon>Bacteroidota</taxon>
        <taxon>Flavobacteriia</taxon>
        <taxon>Flavobacteriales</taxon>
        <taxon>Flavobacteriaceae</taxon>
        <taxon>Flavobacterium</taxon>
    </lineage>
</organism>
<feature type="transmembrane region" description="Helical" evidence="5">
    <location>
        <begin position="99"/>
        <end position="121"/>
    </location>
</feature>
<evidence type="ECO:0000256" key="5">
    <source>
        <dbReference type="SAM" id="Phobius"/>
    </source>
</evidence>
<keyword evidence="8" id="KW-1185">Reference proteome</keyword>
<evidence type="ECO:0000256" key="2">
    <source>
        <dbReference type="ARBA" id="ARBA00022692"/>
    </source>
</evidence>
<feature type="transmembrane region" description="Helical" evidence="5">
    <location>
        <begin position="263"/>
        <end position="280"/>
    </location>
</feature>
<dbReference type="InterPro" id="IPR001902">
    <property type="entry name" value="SLC26A/SulP_fam"/>
</dbReference>
<feature type="transmembrane region" description="Helical" evidence="5">
    <location>
        <begin position="209"/>
        <end position="229"/>
    </location>
</feature>
<feature type="transmembrane region" description="Helical" evidence="5">
    <location>
        <begin position="301"/>
        <end position="321"/>
    </location>
</feature>
<sequence>MDSKVKKNIPADGLAGLKEHFKTDAISGFIVFLLALPLSLGIAKASEFPPVMGLLTAIIGGVLVSFIMGSRLTIKGPAAGLIVIVASSVAEFGKGDNVLGWKLALGAMVIAGIIQILFGVFKLGKLADFFPLSAIHGMLAAIGIIIIAKQIPVLLNDDPALGKGKGPLELLANIPNFIMNLDPKASFIGVVSLIIMLGWPRIKNTTIKMIPAPLVVLLFAIPCELFMHFKETEPAYALVKIGNFVDSLGFNACFDGFSETGMFIKYVIMFALVGSLESLLTVKAIDLMDPFKRKSDMNKDLIAVGIGNTFAAFLGGLPMISEVARSSSNVNNGAKTRWANFFHGVFILAFVLLAAPILEMIPNAALAAMLITVGIKLAHPKEFVHTFKIGKEQLAIFLVTIFFTLFEDLLVGIAAGIILKMIIHLINGTPISSFFKAPALVSFEGNNYLVEIDKAAIFTNYLGVKRKLDSIPPGFNITIDLKKTKLVDHSVMENLEHFKNDYESNDKSTVTIVGLENHKPLSEHPLSGRKKI</sequence>
<dbReference type="InterPro" id="IPR011547">
    <property type="entry name" value="SLC26A/SulP_dom"/>
</dbReference>
<comment type="caution">
    <text evidence="7">The sequence shown here is derived from an EMBL/GenBank/DDBJ whole genome shotgun (WGS) entry which is preliminary data.</text>
</comment>
<feature type="transmembrane region" description="Helical" evidence="5">
    <location>
        <begin position="76"/>
        <end position="93"/>
    </location>
</feature>
<keyword evidence="2 5" id="KW-0812">Transmembrane</keyword>
<proteinExistence type="predicted"/>
<evidence type="ECO:0000259" key="6">
    <source>
        <dbReference type="Pfam" id="PF00916"/>
    </source>
</evidence>
<evidence type="ECO:0000313" key="8">
    <source>
        <dbReference type="Proteomes" id="UP001589607"/>
    </source>
</evidence>
<feature type="transmembrane region" description="Helical" evidence="5">
    <location>
        <begin position="394"/>
        <end position="419"/>
    </location>
</feature>
<dbReference type="Pfam" id="PF00916">
    <property type="entry name" value="Sulfate_transp"/>
    <property type="match status" value="1"/>
</dbReference>
<evidence type="ECO:0000313" key="7">
    <source>
        <dbReference type="EMBL" id="MFB9098522.1"/>
    </source>
</evidence>
<evidence type="ECO:0000256" key="3">
    <source>
        <dbReference type="ARBA" id="ARBA00022989"/>
    </source>
</evidence>
<dbReference type="RefSeq" id="WP_236452787.1">
    <property type="nucleotide sequence ID" value="NZ_CBCSGE010000001.1"/>
</dbReference>
<dbReference type="PANTHER" id="PTHR11814">
    <property type="entry name" value="SULFATE TRANSPORTER"/>
    <property type="match status" value="1"/>
</dbReference>
<protein>
    <submittedName>
        <fullName evidence="7">SulP family inorganic anion transporter</fullName>
    </submittedName>
</protein>
<dbReference type="Proteomes" id="UP001589607">
    <property type="component" value="Unassembled WGS sequence"/>
</dbReference>
<evidence type="ECO:0000256" key="4">
    <source>
        <dbReference type="ARBA" id="ARBA00023136"/>
    </source>
</evidence>
<keyword evidence="4 5" id="KW-0472">Membrane</keyword>
<accession>A0ABV5GT17</accession>
<feature type="transmembrane region" description="Helical" evidence="5">
    <location>
        <begin position="185"/>
        <end position="202"/>
    </location>
</feature>
<evidence type="ECO:0000256" key="1">
    <source>
        <dbReference type="ARBA" id="ARBA00004141"/>
    </source>
</evidence>
<keyword evidence="3 5" id="KW-1133">Transmembrane helix</keyword>
<gene>
    <name evidence="7" type="ORF">ACFFVF_18605</name>
</gene>
<feature type="transmembrane region" description="Helical" evidence="5">
    <location>
        <begin position="48"/>
        <end position="69"/>
    </location>
</feature>
<comment type="subcellular location">
    <subcellularLocation>
        <location evidence="1">Membrane</location>
        <topology evidence="1">Multi-pass membrane protein</topology>
    </subcellularLocation>
</comment>